<evidence type="ECO:0000256" key="1">
    <source>
        <dbReference type="ARBA" id="ARBA00022729"/>
    </source>
</evidence>
<dbReference type="OrthoDB" id="9808953at2"/>
<dbReference type="InterPro" id="IPR026444">
    <property type="entry name" value="Secre_tail"/>
</dbReference>
<name>A0A086A2P9_9FLAO</name>
<feature type="domain" description="Secretion system C-terminal sorting" evidence="3">
    <location>
        <begin position="314"/>
        <end position="389"/>
    </location>
</feature>
<dbReference type="Proteomes" id="UP000028705">
    <property type="component" value="Unassembled WGS sequence"/>
</dbReference>
<dbReference type="InterPro" id="IPR011049">
    <property type="entry name" value="Serralysin-like_metalloprot_C"/>
</dbReference>
<proteinExistence type="predicted"/>
<evidence type="ECO:0000259" key="3">
    <source>
        <dbReference type="Pfam" id="PF18962"/>
    </source>
</evidence>
<dbReference type="AlphaFoldDB" id="A0A086A2P9"/>
<feature type="signal peptide" evidence="2">
    <location>
        <begin position="1"/>
        <end position="25"/>
    </location>
</feature>
<protein>
    <recommendedName>
        <fullName evidence="3">Secretion system C-terminal sorting domain-containing protein</fullName>
    </recommendedName>
</protein>
<sequence>MRTQLSPMKTSIVAAMVFLTGIINAQQWDVNGNPGINNTNYVGTIDGNALYLRVNGASANPNQALLNEAGSFIVETTNNTNISKAKGSIINGISNILGGQAASSLVSGWENDLTNAGGANIVAGQANTILNGASKSVALGWKNTIRNANQFALGVGIDLGDFYSGGFGIDLAATGNRSFVIGSGTGGAKLTNTIPLSIMLGLSATSTMLIKDQSVGIRTTSPTANFHTVGTVRLQGLPTGTGRGLVVDTNGNVMVSSTPLSRSANNDEMVLQLEDRIKTLENTVEELKQLLLNRSGSSTITSSSDVPSLSQNVPNPTKTETSIRYYLPKEVKAASIEVYSISGQLVKSLPLREKGNSAVTLSSSDLQSGTYIYKMTANGKTIDSKKMVIRD</sequence>
<evidence type="ECO:0000313" key="4">
    <source>
        <dbReference type="EMBL" id="KFF10963.1"/>
    </source>
</evidence>
<dbReference type="Pfam" id="PF18962">
    <property type="entry name" value="Por_Secre_tail"/>
    <property type="match status" value="1"/>
</dbReference>
<dbReference type="EMBL" id="JPRH01000008">
    <property type="protein sequence ID" value="KFF10963.1"/>
    <property type="molecule type" value="Genomic_DNA"/>
</dbReference>
<dbReference type="STRING" id="445961.IW15_17490"/>
<organism evidence="4 5">
    <name type="scientific">Chryseobacterium soli</name>
    <dbReference type="NCBI Taxonomy" id="445961"/>
    <lineage>
        <taxon>Bacteria</taxon>
        <taxon>Pseudomonadati</taxon>
        <taxon>Bacteroidota</taxon>
        <taxon>Flavobacteriia</taxon>
        <taxon>Flavobacteriales</taxon>
        <taxon>Weeksellaceae</taxon>
        <taxon>Chryseobacterium group</taxon>
        <taxon>Chryseobacterium</taxon>
    </lineage>
</organism>
<evidence type="ECO:0000256" key="2">
    <source>
        <dbReference type="SAM" id="SignalP"/>
    </source>
</evidence>
<keyword evidence="1 2" id="KW-0732">Signal</keyword>
<gene>
    <name evidence="4" type="ORF">IW15_17490</name>
</gene>
<accession>A0A086A2P9</accession>
<dbReference type="eggNOG" id="COG5563">
    <property type="taxonomic scope" value="Bacteria"/>
</dbReference>
<feature type="chain" id="PRO_5001802071" description="Secretion system C-terminal sorting domain-containing protein" evidence="2">
    <location>
        <begin position="26"/>
        <end position="391"/>
    </location>
</feature>
<keyword evidence="5" id="KW-1185">Reference proteome</keyword>
<reference evidence="4 5" key="1">
    <citation type="submission" date="2014-07" db="EMBL/GenBank/DDBJ databases">
        <title>Genome of Chryseobacterium soli DSM 19298.</title>
        <authorList>
            <person name="Stropko S.J."/>
            <person name="Pipes S.E."/>
            <person name="Newman J."/>
        </authorList>
    </citation>
    <scope>NUCLEOTIDE SEQUENCE [LARGE SCALE GENOMIC DNA]</scope>
    <source>
        <strain evidence="4 5">DSM 19298</strain>
    </source>
</reference>
<dbReference type="NCBIfam" id="TIGR04183">
    <property type="entry name" value="Por_Secre_tail"/>
    <property type="match status" value="1"/>
</dbReference>
<dbReference type="Gene3D" id="2.150.10.10">
    <property type="entry name" value="Serralysin-like metalloprotease, C-terminal"/>
    <property type="match status" value="1"/>
</dbReference>
<evidence type="ECO:0000313" key="5">
    <source>
        <dbReference type="Proteomes" id="UP000028705"/>
    </source>
</evidence>
<comment type="caution">
    <text evidence="4">The sequence shown here is derived from an EMBL/GenBank/DDBJ whole genome shotgun (WGS) entry which is preliminary data.</text>
</comment>